<dbReference type="AlphaFoldDB" id="A0A7G6YAS0"/>
<keyword evidence="5" id="KW-0449">Lipoprotein</keyword>
<name>A0A7G6YAS0_9MICO</name>
<evidence type="ECO:0000256" key="5">
    <source>
        <dbReference type="ARBA" id="ARBA00023288"/>
    </source>
</evidence>
<dbReference type="InterPro" id="IPR006059">
    <property type="entry name" value="SBP"/>
</dbReference>
<evidence type="ECO:0000256" key="3">
    <source>
        <dbReference type="ARBA" id="ARBA00023136"/>
    </source>
</evidence>
<sequence length="431" mass="45504">MKFSSTPRARRSVALRAAGILGAAAATAALLTACSAGESGSSDVTGSISVQTWALTPKFTGYLDGVISAFEKAHPGTKVKLIDQPGDGYSDKVLSQAASNSLPDVINLPPEIALPLAQKGFLADISKSSSTLSKTYVAGGLDAYKYNGLDGVYGYPWYLNTDVDYWNKTMFQQCGLDPAKVPTSTDELIQQAATLHKACPDSYLMSRKPGVGDFVLAGVPVLNAKGTKFVFADNQKAVDLIQRYADAYKSGLMPSTVLNSDYLGNSTLFTQGKVAWTTGGATSLSDFEKNNPSLKGNVVVSPALDTPPLYVQGMSVSAKSKHPATAEAFAQFITNAKNQEAFAHLVNIFPSTISSQSDPFFSKDDGTENGQARVLANQALKTAKNLNPVQVNQAMSTILDQQIALAMKGDASAKDALQTAQTKMNGLLSNG</sequence>
<dbReference type="PROSITE" id="PS51257">
    <property type="entry name" value="PROKAR_LIPOPROTEIN"/>
    <property type="match status" value="1"/>
</dbReference>
<evidence type="ECO:0000313" key="8">
    <source>
        <dbReference type="Proteomes" id="UP000515511"/>
    </source>
</evidence>
<dbReference type="PANTHER" id="PTHR43649:SF33">
    <property type="entry name" value="POLYGALACTURONAN_RHAMNOGALACTURONAN-BINDING PROTEIN YTCQ"/>
    <property type="match status" value="1"/>
</dbReference>
<dbReference type="Proteomes" id="UP000515511">
    <property type="component" value="Chromosome"/>
</dbReference>
<evidence type="ECO:0000256" key="4">
    <source>
        <dbReference type="ARBA" id="ARBA00023139"/>
    </source>
</evidence>
<dbReference type="CDD" id="cd13585">
    <property type="entry name" value="PBP2_TMBP_like"/>
    <property type="match status" value="1"/>
</dbReference>
<evidence type="ECO:0000256" key="1">
    <source>
        <dbReference type="ARBA" id="ARBA00022475"/>
    </source>
</evidence>
<dbReference type="RefSeq" id="WP_185275054.1">
    <property type="nucleotide sequence ID" value="NZ_CP043641.1"/>
</dbReference>
<accession>A0A7G6YAS0</accession>
<evidence type="ECO:0000313" key="7">
    <source>
        <dbReference type="EMBL" id="QNE35585.1"/>
    </source>
</evidence>
<gene>
    <name evidence="7" type="ORF">F1C12_10895</name>
</gene>
<dbReference type="InterPro" id="IPR050490">
    <property type="entry name" value="Bact_solute-bd_prot1"/>
</dbReference>
<proteinExistence type="predicted"/>
<feature type="signal peptide" evidence="6">
    <location>
        <begin position="1"/>
        <end position="28"/>
    </location>
</feature>
<organism evidence="7 8">
    <name type="scientific">Leifsonia shinshuensis</name>
    <dbReference type="NCBI Taxonomy" id="150026"/>
    <lineage>
        <taxon>Bacteria</taxon>
        <taxon>Bacillati</taxon>
        <taxon>Actinomycetota</taxon>
        <taxon>Actinomycetes</taxon>
        <taxon>Micrococcales</taxon>
        <taxon>Microbacteriaceae</taxon>
        <taxon>Leifsonia</taxon>
    </lineage>
</organism>
<reference evidence="8" key="1">
    <citation type="submission" date="2019-09" db="EMBL/GenBank/DDBJ databases">
        <title>Antimicrobial potential of Antarctic Bacteria.</title>
        <authorList>
            <person name="Benaud N."/>
            <person name="Edwards R.J."/>
            <person name="Ferrari B.C."/>
        </authorList>
    </citation>
    <scope>NUCLEOTIDE SEQUENCE [LARGE SCALE GENOMIC DNA]</scope>
    <source>
        <strain evidence="8">INR9</strain>
    </source>
</reference>
<keyword evidence="3" id="KW-0472">Membrane</keyword>
<dbReference type="Gene3D" id="3.40.190.10">
    <property type="entry name" value="Periplasmic binding protein-like II"/>
    <property type="match status" value="1"/>
</dbReference>
<dbReference type="EMBL" id="CP043641">
    <property type="protein sequence ID" value="QNE35585.1"/>
    <property type="molecule type" value="Genomic_DNA"/>
</dbReference>
<evidence type="ECO:0000256" key="2">
    <source>
        <dbReference type="ARBA" id="ARBA00022729"/>
    </source>
</evidence>
<dbReference type="SUPFAM" id="SSF53850">
    <property type="entry name" value="Periplasmic binding protein-like II"/>
    <property type="match status" value="1"/>
</dbReference>
<dbReference type="KEGG" id="lse:F1C12_10895"/>
<keyword evidence="4" id="KW-0564">Palmitate</keyword>
<dbReference type="PANTHER" id="PTHR43649">
    <property type="entry name" value="ARABINOSE-BINDING PROTEIN-RELATED"/>
    <property type="match status" value="1"/>
</dbReference>
<evidence type="ECO:0000256" key="6">
    <source>
        <dbReference type="SAM" id="SignalP"/>
    </source>
</evidence>
<feature type="chain" id="PRO_5028957848" evidence="6">
    <location>
        <begin position="29"/>
        <end position="431"/>
    </location>
</feature>
<protein>
    <submittedName>
        <fullName evidence="7">Sugar ABC transporter substrate-binding protein</fullName>
    </submittedName>
</protein>
<keyword evidence="2 6" id="KW-0732">Signal</keyword>
<dbReference type="Pfam" id="PF01547">
    <property type="entry name" value="SBP_bac_1"/>
    <property type="match status" value="1"/>
</dbReference>
<keyword evidence="1" id="KW-1003">Cell membrane</keyword>